<dbReference type="EMBL" id="GBXM01059683">
    <property type="protein sequence ID" value="JAH48894.1"/>
    <property type="molecule type" value="Transcribed_RNA"/>
</dbReference>
<sequence>MQSFLIFTKTERNGCQQLSRVNSAYNWTHEGFISITGHYSERQKTGLFGVTVLFCFYFRVEETETFIGTKATVSHLVK</sequence>
<organism evidence="1">
    <name type="scientific">Anguilla anguilla</name>
    <name type="common">European freshwater eel</name>
    <name type="synonym">Muraena anguilla</name>
    <dbReference type="NCBI Taxonomy" id="7936"/>
    <lineage>
        <taxon>Eukaryota</taxon>
        <taxon>Metazoa</taxon>
        <taxon>Chordata</taxon>
        <taxon>Craniata</taxon>
        <taxon>Vertebrata</taxon>
        <taxon>Euteleostomi</taxon>
        <taxon>Actinopterygii</taxon>
        <taxon>Neopterygii</taxon>
        <taxon>Teleostei</taxon>
        <taxon>Anguilliformes</taxon>
        <taxon>Anguillidae</taxon>
        <taxon>Anguilla</taxon>
    </lineage>
</organism>
<proteinExistence type="predicted"/>
<reference evidence="1" key="2">
    <citation type="journal article" date="2015" name="Fish Shellfish Immunol.">
        <title>Early steps in the European eel (Anguilla anguilla)-Vibrio vulnificus interaction in the gills: Role of the RtxA13 toxin.</title>
        <authorList>
            <person name="Callol A."/>
            <person name="Pajuelo D."/>
            <person name="Ebbesson L."/>
            <person name="Teles M."/>
            <person name="MacKenzie S."/>
            <person name="Amaro C."/>
        </authorList>
    </citation>
    <scope>NUCLEOTIDE SEQUENCE</scope>
</reference>
<accession>A0A0E9T5J3</accession>
<reference evidence="1" key="1">
    <citation type="submission" date="2014-11" db="EMBL/GenBank/DDBJ databases">
        <authorList>
            <person name="Amaro Gonzalez C."/>
        </authorList>
    </citation>
    <scope>NUCLEOTIDE SEQUENCE</scope>
</reference>
<protein>
    <submittedName>
        <fullName evidence="1">Uncharacterized protein</fullName>
    </submittedName>
</protein>
<dbReference type="AlphaFoldDB" id="A0A0E9T5J3"/>
<name>A0A0E9T5J3_ANGAN</name>
<evidence type="ECO:0000313" key="1">
    <source>
        <dbReference type="EMBL" id="JAH48894.1"/>
    </source>
</evidence>